<reference evidence="1 2" key="1">
    <citation type="submission" date="2024-01" db="EMBL/GenBank/DDBJ databases">
        <title>The genome of the rayed Mediterranean limpet Patella caerulea (Linnaeus, 1758).</title>
        <authorList>
            <person name="Anh-Thu Weber A."/>
            <person name="Halstead-Nussloch G."/>
        </authorList>
    </citation>
    <scope>NUCLEOTIDE SEQUENCE [LARGE SCALE GENOMIC DNA]</scope>
    <source>
        <strain evidence="1">AATW-2023a</strain>
        <tissue evidence="1">Whole specimen</tissue>
    </source>
</reference>
<keyword evidence="2" id="KW-1185">Reference proteome</keyword>
<gene>
    <name evidence="1" type="ORF">SNE40_023486</name>
</gene>
<accession>A0AAN8IW62</accession>
<proteinExistence type="predicted"/>
<name>A0AAN8IW62_PATCE</name>
<comment type="caution">
    <text evidence="1">The sequence shown here is derived from an EMBL/GenBank/DDBJ whole genome shotgun (WGS) entry which is preliminary data.</text>
</comment>
<organism evidence="1 2">
    <name type="scientific">Patella caerulea</name>
    <name type="common">Rayed Mediterranean limpet</name>
    <dbReference type="NCBI Taxonomy" id="87958"/>
    <lineage>
        <taxon>Eukaryota</taxon>
        <taxon>Metazoa</taxon>
        <taxon>Spiralia</taxon>
        <taxon>Lophotrochozoa</taxon>
        <taxon>Mollusca</taxon>
        <taxon>Gastropoda</taxon>
        <taxon>Patellogastropoda</taxon>
        <taxon>Patelloidea</taxon>
        <taxon>Patellidae</taxon>
        <taxon>Patella</taxon>
    </lineage>
</organism>
<protein>
    <submittedName>
        <fullName evidence="1">Uncharacterized protein</fullName>
    </submittedName>
</protein>
<dbReference type="SUPFAM" id="SSF52266">
    <property type="entry name" value="SGNH hydrolase"/>
    <property type="match status" value="1"/>
</dbReference>
<dbReference type="EMBL" id="JAZGQO010000021">
    <property type="protein sequence ID" value="KAK6166875.1"/>
    <property type="molecule type" value="Genomic_DNA"/>
</dbReference>
<dbReference type="AlphaFoldDB" id="A0AAN8IW62"/>
<sequence length="345" mass="40121">MVVGYWNSKPLTKQQSFEMTTFLNASRTHHRLPSPLQRVDLKCGNLTFPLSFSPAMKWFRAVCDPHGKTPCCYNNKCSSRTIEQCKCRNCYDMRQYKHGEYSDFIPNDTRCKLRKYNHTEACQLLDDATLYLNGDSYIRHLYTALLLFLRNNTFDGAMKKGVPKDKHDKCTGMYMFTEKLCRGQLDHNVKDLCHGRFRLMFTYYYKSISGRNFVKMINSIKHARKSLVVFGIGIHDGFNVQNIANKFIAPVVKTIGNKTWPKLLWATPHCPSILNLRLDHQVPRFIAKMEPVLYKYNVPVFNTYNMTKGMVSFDGSHYGLGINMWKLQILLNYIQSLKDKGAWNI</sequence>
<evidence type="ECO:0000313" key="1">
    <source>
        <dbReference type="EMBL" id="KAK6166875.1"/>
    </source>
</evidence>
<dbReference type="Proteomes" id="UP001347796">
    <property type="component" value="Unassembled WGS sequence"/>
</dbReference>
<dbReference type="PANTHER" id="PTHR20003:SF7">
    <property type="entry name" value="SGNH DOMAIN-CONTAINING PROTEIN"/>
    <property type="match status" value="1"/>
</dbReference>
<evidence type="ECO:0000313" key="2">
    <source>
        <dbReference type="Proteomes" id="UP001347796"/>
    </source>
</evidence>
<dbReference type="PANTHER" id="PTHR20003">
    <property type="entry name" value="GLYCOPROTEIN-RELATED"/>
    <property type="match status" value="1"/>
</dbReference>